<dbReference type="PANTHER" id="PTHR14859">
    <property type="entry name" value="CALCOFLUOR WHITE HYPERSENSITIVE PROTEIN PRECURSOR"/>
    <property type="match status" value="1"/>
</dbReference>
<dbReference type="InterPro" id="IPR036691">
    <property type="entry name" value="Endo/exonu/phosph_ase_sf"/>
</dbReference>
<dbReference type="EMBL" id="JBGFFX010000002">
    <property type="protein sequence ID" value="MEY8769833.1"/>
    <property type="molecule type" value="Genomic_DNA"/>
</dbReference>
<organism evidence="2 3">
    <name type="scientific">Erwinia aeris</name>
    <dbReference type="NCBI Taxonomy" id="3239803"/>
    <lineage>
        <taxon>Bacteria</taxon>
        <taxon>Pseudomonadati</taxon>
        <taxon>Pseudomonadota</taxon>
        <taxon>Gammaproteobacteria</taxon>
        <taxon>Enterobacterales</taxon>
        <taxon>Erwiniaceae</taxon>
        <taxon>Erwinia</taxon>
    </lineage>
</organism>
<dbReference type="Proteomes" id="UP001565243">
    <property type="component" value="Unassembled WGS sequence"/>
</dbReference>
<evidence type="ECO:0000313" key="3">
    <source>
        <dbReference type="Proteomes" id="UP001565243"/>
    </source>
</evidence>
<dbReference type="InterPro" id="IPR051916">
    <property type="entry name" value="GPI-anchor_lipid_remodeler"/>
</dbReference>
<proteinExistence type="predicted"/>
<dbReference type="GO" id="GO:0004519">
    <property type="term" value="F:endonuclease activity"/>
    <property type="evidence" value="ECO:0007669"/>
    <property type="project" value="UniProtKB-KW"/>
</dbReference>
<dbReference type="PANTHER" id="PTHR14859:SF15">
    <property type="entry name" value="ENDONUCLEASE_EXONUCLEASE_PHOSPHATASE DOMAIN-CONTAINING PROTEIN"/>
    <property type="match status" value="1"/>
</dbReference>
<reference evidence="2 3" key="1">
    <citation type="submission" date="2024-07" db="EMBL/GenBank/DDBJ databases">
        <authorList>
            <person name="Hebao G."/>
        </authorList>
    </citation>
    <scope>NUCLEOTIDE SEQUENCE [LARGE SCALE GENOMIC DNA]</scope>
    <source>
        <strain evidence="2 3">ACCC 02193</strain>
    </source>
</reference>
<evidence type="ECO:0000259" key="1">
    <source>
        <dbReference type="Pfam" id="PF03372"/>
    </source>
</evidence>
<evidence type="ECO:0000313" key="2">
    <source>
        <dbReference type="EMBL" id="MEY8769833.1"/>
    </source>
</evidence>
<keyword evidence="2" id="KW-0255">Endonuclease</keyword>
<name>A0ABV4E4P3_9GAMM</name>
<dbReference type="Gene3D" id="3.60.10.10">
    <property type="entry name" value="Endonuclease/exonuclease/phosphatase"/>
    <property type="match status" value="1"/>
</dbReference>
<keyword evidence="2" id="KW-0378">Hydrolase</keyword>
<accession>A0ABV4E4P3</accession>
<dbReference type="InterPro" id="IPR005135">
    <property type="entry name" value="Endo/exonuclease/phosphatase"/>
</dbReference>
<comment type="caution">
    <text evidence="2">The sequence shown here is derived from an EMBL/GenBank/DDBJ whole genome shotgun (WGS) entry which is preliminary data.</text>
</comment>
<dbReference type="Pfam" id="PF03372">
    <property type="entry name" value="Exo_endo_phos"/>
    <property type="match status" value="1"/>
</dbReference>
<keyword evidence="3" id="KW-1185">Reference proteome</keyword>
<dbReference type="SUPFAM" id="SSF56219">
    <property type="entry name" value="DNase I-like"/>
    <property type="match status" value="1"/>
</dbReference>
<protein>
    <submittedName>
        <fullName evidence="2">Endonuclease/exonuclease/phosphatase family protein</fullName>
    </submittedName>
</protein>
<feature type="domain" description="Endonuclease/exonuclease/phosphatase" evidence="1">
    <location>
        <begin position="15"/>
        <end position="244"/>
    </location>
</feature>
<keyword evidence="2" id="KW-0540">Nuclease</keyword>
<dbReference type="RefSeq" id="WP_253454823.1">
    <property type="nucleotide sequence ID" value="NZ_JBGFFX010000002.1"/>
</dbReference>
<gene>
    <name evidence="2" type="ORF">AB6T85_05170</name>
</gene>
<sequence>MSQKPQGFSLKVLTINTHMGFSATNKRFILPELRDAVRDTSADIVFLQEVMGSHDLHSIKVQNWPDTPHYEFLAEMMWQDFAYGRNAVYPEGHHGNALLSRFPILSYENRDISVEGTEKRGLLYCKITLPDSDKILHTVCVHLGLRDAHRAAQLTMLCELLNSLPPDEPVVVAGDFNDWQQKANKILQRGAGMEEVFSQKNGRPARTFPARFPLLRLDRIYVRNAAVSHPHKIPLRPWSHLSDHAPLAVEIHL</sequence>